<comment type="similarity">
    <text evidence="2">Belongs to the outer membrane factor (OMF) (TC 1.B.17) family.</text>
</comment>
<dbReference type="SUPFAM" id="SSF56954">
    <property type="entry name" value="Outer membrane efflux proteins (OEP)"/>
    <property type="match status" value="1"/>
</dbReference>
<dbReference type="PANTHER" id="PTHR30026:SF20">
    <property type="entry name" value="OUTER MEMBRANE PROTEIN TOLC"/>
    <property type="match status" value="1"/>
</dbReference>
<proteinExistence type="inferred from homology"/>
<feature type="region of interest" description="Disordered" evidence="8">
    <location>
        <begin position="59"/>
        <end position="91"/>
    </location>
</feature>
<dbReference type="PANTHER" id="PTHR30026">
    <property type="entry name" value="OUTER MEMBRANE PROTEIN TOLC"/>
    <property type="match status" value="1"/>
</dbReference>
<reference evidence="9 10" key="1">
    <citation type="journal article" date="2002" name="Proc. Natl. Acad. Sci. U.S.A.">
        <title>The complete genome sequence of Chlorobium tepidum TLS, a photosynthetic, anaerobic, green-sulfur bacterium.</title>
        <authorList>
            <person name="Eisen J.A."/>
            <person name="Nelson K.E."/>
            <person name="Paulsen I.T."/>
            <person name="Heidelberg J.F."/>
            <person name="Wu M."/>
            <person name="Dodson R.J."/>
            <person name="Deboy R."/>
            <person name="Gwinn M.L."/>
            <person name="Nelson W.C."/>
            <person name="Haft D.H."/>
            <person name="Hickey E.K."/>
            <person name="Peterson J.D."/>
            <person name="Durkin A.S."/>
            <person name="Kolonay J.L."/>
            <person name="Yang F."/>
            <person name="Holt I."/>
            <person name="Umayam L.A."/>
            <person name="Mason T."/>
            <person name="Brenner M."/>
            <person name="Shea T.P."/>
            <person name="Parksey D."/>
            <person name="Nierman W.C."/>
            <person name="Feldblyum T.V."/>
            <person name="Hansen C.L."/>
            <person name="Craven M.B."/>
            <person name="Radune D."/>
            <person name="Vamathevan J."/>
            <person name="Khouri H."/>
            <person name="White O."/>
            <person name="Gruber T.M."/>
            <person name="Ketchum K.A."/>
            <person name="Venter J.C."/>
            <person name="Tettelin H."/>
            <person name="Bryant D.A."/>
            <person name="Fraser C.M."/>
        </authorList>
    </citation>
    <scope>NUCLEOTIDE SEQUENCE [LARGE SCALE GENOMIC DNA]</scope>
    <source>
        <strain evidence="10">ATCC 49652 / DSM 12025 / NBRC 103806 / TLS</strain>
    </source>
</reference>
<sequence length="436" mass="47012">MSVNVFINYIRIMRRLRRTFVIVAVLCFVCLPKAPVLAVETLDWAQCLAEAAGHHPDLRSAAESVRQSEEQRNSVKGGMLPSVSASAGGERSGSSAAAPVGAWSYGVNASQLLYDGAKTSSEVKSATETLKASKYNESKVSVATRYALRTAFVQLLTAQKQVALAEEIATKRKQELRLVALLYKSGTENIGSLSKAQADLGEAEFEVAQARRALDLAQMVLSTQLGRRSFTPIRVTGQFTASEQTRTPPDFDSIARNNPAYLELTAQKSAAGYSLQAARSAFMPSVYLSTGFGNSAFRQLPPDRTDWQAGIDVSVPIYAGGSGKAGVAKARAVVNQLSADEESLYLSLKRSLAQAWKTFIDASGNVDVQKKYLDAASERARIADAQYSAGLISFNDWTIIEDNLVTAKKSYLNAQSNLLTAEAAWVQAKGGTLESR</sequence>
<dbReference type="EMBL" id="AE006470">
    <property type="protein sequence ID" value="AAM71622.1"/>
    <property type="molecule type" value="Genomic_DNA"/>
</dbReference>
<dbReference type="HOGENOM" id="CLU_012817_10_6_10"/>
<keyword evidence="10" id="KW-1185">Reference proteome</keyword>
<keyword evidence="3" id="KW-0813">Transport</keyword>
<dbReference type="STRING" id="194439.CT0376"/>
<evidence type="ECO:0000256" key="2">
    <source>
        <dbReference type="ARBA" id="ARBA00007613"/>
    </source>
</evidence>
<evidence type="ECO:0000256" key="3">
    <source>
        <dbReference type="ARBA" id="ARBA00022448"/>
    </source>
</evidence>
<feature type="compositionally biased region" description="Basic and acidic residues" evidence="8">
    <location>
        <begin position="59"/>
        <end position="73"/>
    </location>
</feature>
<evidence type="ECO:0000256" key="7">
    <source>
        <dbReference type="ARBA" id="ARBA00023237"/>
    </source>
</evidence>
<keyword evidence="4" id="KW-1134">Transmembrane beta strand</keyword>
<organism evidence="9 10">
    <name type="scientific">Chlorobaculum tepidum (strain ATCC 49652 / DSM 12025 / NBRC 103806 / TLS)</name>
    <name type="common">Chlorobium tepidum</name>
    <dbReference type="NCBI Taxonomy" id="194439"/>
    <lineage>
        <taxon>Bacteria</taxon>
        <taxon>Pseudomonadati</taxon>
        <taxon>Chlorobiota</taxon>
        <taxon>Chlorobiia</taxon>
        <taxon>Chlorobiales</taxon>
        <taxon>Chlorobiaceae</taxon>
        <taxon>Chlorobaculum</taxon>
    </lineage>
</organism>
<dbReference type="Pfam" id="PF02321">
    <property type="entry name" value="OEP"/>
    <property type="match status" value="2"/>
</dbReference>
<dbReference type="GO" id="GO:0015562">
    <property type="term" value="F:efflux transmembrane transporter activity"/>
    <property type="evidence" value="ECO:0007669"/>
    <property type="project" value="InterPro"/>
</dbReference>
<protein>
    <submittedName>
        <fullName evidence="9">FusA/NodT family protein</fullName>
    </submittedName>
</protein>
<dbReference type="GO" id="GO:1990281">
    <property type="term" value="C:efflux pump complex"/>
    <property type="evidence" value="ECO:0007669"/>
    <property type="project" value="TreeGrafter"/>
</dbReference>
<dbReference type="Proteomes" id="UP000001007">
    <property type="component" value="Chromosome"/>
</dbReference>
<evidence type="ECO:0000256" key="6">
    <source>
        <dbReference type="ARBA" id="ARBA00023136"/>
    </source>
</evidence>
<comment type="subcellular location">
    <subcellularLocation>
        <location evidence="1">Cell outer membrane</location>
    </subcellularLocation>
</comment>
<dbReference type="Gene3D" id="1.20.1600.10">
    <property type="entry name" value="Outer membrane efflux proteins (OEP)"/>
    <property type="match status" value="1"/>
</dbReference>
<dbReference type="KEGG" id="cte:CT0376"/>
<dbReference type="GO" id="GO:0015288">
    <property type="term" value="F:porin activity"/>
    <property type="evidence" value="ECO:0007669"/>
    <property type="project" value="TreeGrafter"/>
</dbReference>
<dbReference type="InterPro" id="IPR003423">
    <property type="entry name" value="OMP_efflux"/>
</dbReference>
<dbReference type="GO" id="GO:0009279">
    <property type="term" value="C:cell outer membrane"/>
    <property type="evidence" value="ECO:0007669"/>
    <property type="project" value="UniProtKB-SubCell"/>
</dbReference>
<dbReference type="InterPro" id="IPR051906">
    <property type="entry name" value="TolC-like"/>
</dbReference>
<evidence type="ECO:0000313" key="9">
    <source>
        <dbReference type="EMBL" id="AAM71622.1"/>
    </source>
</evidence>
<evidence type="ECO:0000313" key="10">
    <source>
        <dbReference type="Proteomes" id="UP000001007"/>
    </source>
</evidence>
<evidence type="ECO:0000256" key="5">
    <source>
        <dbReference type="ARBA" id="ARBA00022692"/>
    </source>
</evidence>
<dbReference type="eggNOG" id="COG1538">
    <property type="taxonomic scope" value="Bacteria"/>
</dbReference>
<evidence type="ECO:0000256" key="1">
    <source>
        <dbReference type="ARBA" id="ARBA00004442"/>
    </source>
</evidence>
<gene>
    <name evidence="9" type="ordered locus">CT0376</name>
</gene>
<evidence type="ECO:0000256" key="8">
    <source>
        <dbReference type="SAM" id="MobiDB-lite"/>
    </source>
</evidence>
<dbReference type="OrthoDB" id="596844at2"/>
<keyword evidence="5" id="KW-0812">Transmembrane</keyword>
<evidence type="ECO:0000256" key="4">
    <source>
        <dbReference type="ARBA" id="ARBA00022452"/>
    </source>
</evidence>
<dbReference type="EnsemblBacteria" id="AAM71622">
    <property type="protein sequence ID" value="AAM71622"/>
    <property type="gene ID" value="CT0376"/>
</dbReference>
<keyword evidence="7" id="KW-0998">Cell outer membrane</keyword>
<accession>Q8KFF1</accession>
<keyword evidence="6" id="KW-0472">Membrane</keyword>
<dbReference type="AlphaFoldDB" id="Q8KFF1"/>
<name>Q8KFF1_CHLTE</name>